<proteinExistence type="predicted"/>
<dbReference type="AlphaFoldDB" id="A0AAW2R6F7"/>
<feature type="domain" description="CCHC-type" evidence="2">
    <location>
        <begin position="102"/>
        <end position="115"/>
    </location>
</feature>
<dbReference type="PANTHER" id="PTHR31286:SF167">
    <property type="entry name" value="OS09G0268800 PROTEIN"/>
    <property type="match status" value="1"/>
</dbReference>
<dbReference type="Pfam" id="PF14392">
    <property type="entry name" value="zf-CCHC_4"/>
    <property type="match status" value="1"/>
</dbReference>
<sequence>MNEIGSDDNSMSVDLNRCDFFVHIHYLPLNRMILAIATHIDNQLGTFRDMEMDEWGRSWRASLPIRIRMSVNKPLKRVLCIRSTMDDEHTVYFTYERLPNFCYLCGRLGHIMKYCGKRFIEGFIDPGDTLSYDPWLRAPFPIRSRPTMPNHKHNLMTRGCPGSRFRPQARCGNFW</sequence>
<dbReference type="PROSITE" id="PS50158">
    <property type="entry name" value="ZF_CCHC"/>
    <property type="match status" value="1"/>
</dbReference>
<organism evidence="3">
    <name type="scientific">Sesamum radiatum</name>
    <name type="common">Black benniseed</name>
    <dbReference type="NCBI Taxonomy" id="300843"/>
    <lineage>
        <taxon>Eukaryota</taxon>
        <taxon>Viridiplantae</taxon>
        <taxon>Streptophyta</taxon>
        <taxon>Embryophyta</taxon>
        <taxon>Tracheophyta</taxon>
        <taxon>Spermatophyta</taxon>
        <taxon>Magnoliopsida</taxon>
        <taxon>eudicotyledons</taxon>
        <taxon>Gunneridae</taxon>
        <taxon>Pentapetalae</taxon>
        <taxon>asterids</taxon>
        <taxon>lamiids</taxon>
        <taxon>Lamiales</taxon>
        <taxon>Pedaliaceae</taxon>
        <taxon>Sesamum</taxon>
    </lineage>
</organism>
<comment type="caution">
    <text evidence="3">The sequence shown here is derived from an EMBL/GenBank/DDBJ whole genome shotgun (WGS) entry which is preliminary data.</text>
</comment>
<dbReference type="InterPro" id="IPR040256">
    <property type="entry name" value="At4g02000-like"/>
</dbReference>
<evidence type="ECO:0000259" key="2">
    <source>
        <dbReference type="PROSITE" id="PS50158"/>
    </source>
</evidence>
<evidence type="ECO:0000256" key="1">
    <source>
        <dbReference type="PROSITE-ProRule" id="PRU00047"/>
    </source>
</evidence>
<name>A0AAW2R6F7_SESRA</name>
<reference evidence="3" key="1">
    <citation type="submission" date="2020-06" db="EMBL/GenBank/DDBJ databases">
        <authorList>
            <person name="Li T."/>
            <person name="Hu X."/>
            <person name="Zhang T."/>
            <person name="Song X."/>
            <person name="Zhang H."/>
            <person name="Dai N."/>
            <person name="Sheng W."/>
            <person name="Hou X."/>
            <person name="Wei L."/>
        </authorList>
    </citation>
    <scope>NUCLEOTIDE SEQUENCE</scope>
    <source>
        <strain evidence="3">G02</strain>
        <tissue evidence="3">Leaf</tissue>
    </source>
</reference>
<dbReference type="InterPro" id="IPR025836">
    <property type="entry name" value="Zn_knuckle_CX2CX4HX4C"/>
</dbReference>
<reference evidence="3" key="2">
    <citation type="journal article" date="2024" name="Plant">
        <title>Genomic evolution and insights into agronomic trait innovations of Sesamum species.</title>
        <authorList>
            <person name="Miao H."/>
            <person name="Wang L."/>
            <person name="Qu L."/>
            <person name="Liu H."/>
            <person name="Sun Y."/>
            <person name="Le M."/>
            <person name="Wang Q."/>
            <person name="Wei S."/>
            <person name="Zheng Y."/>
            <person name="Lin W."/>
            <person name="Duan Y."/>
            <person name="Cao H."/>
            <person name="Xiong S."/>
            <person name="Wang X."/>
            <person name="Wei L."/>
            <person name="Li C."/>
            <person name="Ma Q."/>
            <person name="Ju M."/>
            <person name="Zhao R."/>
            <person name="Li G."/>
            <person name="Mu C."/>
            <person name="Tian Q."/>
            <person name="Mei H."/>
            <person name="Zhang T."/>
            <person name="Gao T."/>
            <person name="Zhang H."/>
        </authorList>
    </citation>
    <scope>NUCLEOTIDE SEQUENCE</scope>
    <source>
        <strain evidence="3">G02</strain>
    </source>
</reference>
<gene>
    <name evidence="3" type="ORF">Sradi_3466800</name>
</gene>
<keyword evidence="1" id="KW-0479">Metal-binding</keyword>
<dbReference type="GO" id="GO:0008270">
    <property type="term" value="F:zinc ion binding"/>
    <property type="evidence" value="ECO:0007669"/>
    <property type="project" value="UniProtKB-KW"/>
</dbReference>
<dbReference type="InterPro" id="IPR001878">
    <property type="entry name" value="Znf_CCHC"/>
</dbReference>
<protein>
    <recommendedName>
        <fullName evidence="2">CCHC-type domain-containing protein</fullName>
    </recommendedName>
</protein>
<keyword evidence="1" id="KW-0862">Zinc</keyword>
<dbReference type="EMBL" id="JACGWJ010000014">
    <property type="protein sequence ID" value="KAL0375511.1"/>
    <property type="molecule type" value="Genomic_DNA"/>
</dbReference>
<accession>A0AAW2R6F7</accession>
<dbReference type="GO" id="GO:0003676">
    <property type="term" value="F:nucleic acid binding"/>
    <property type="evidence" value="ECO:0007669"/>
    <property type="project" value="InterPro"/>
</dbReference>
<dbReference type="PANTHER" id="PTHR31286">
    <property type="entry name" value="GLYCINE-RICH CELL WALL STRUCTURAL PROTEIN 1.8-LIKE"/>
    <property type="match status" value="1"/>
</dbReference>
<keyword evidence="1" id="KW-0863">Zinc-finger</keyword>
<evidence type="ECO:0000313" key="3">
    <source>
        <dbReference type="EMBL" id="KAL0375511.1"/>
    </source>
</evidence>